<feature type="chain" id="PRO_5046931691" evidence="1">
    <location>
        <begin position="23"/>
        <end position="528"/>
    </location>
</feature>
<keyword evidence="3" id="KW-1185">Reference proteome</keyword>
<dbReference type="Proteomes" id="UP001363151">
    <property type="component" value="Unassembled WGS sequence"/>
</dbReference>
<accession>A0ABR1GAB6</accession>
<organism evidence="2 3">
    <name type="scientific">Aureococcus anophagefferens</name>
    <name type="common">Harmful bloom alga</name>
    <dbReference type="NCBI Taxonomy" id="44056"/>
    <lineage>
        <taxon>Eukaryota</taxon>
        <taxon>Sar</taxon>
        <taxon>Stramenopiles</taxon>
        <taxon>Ochrophyta</taxon>
        <taxon>Pelagophyceae</taxon>
        <taxon>Pelagomonadales</taxon>
        <taxon>Pelagomonadaceae</taxon>
        <taxon>Aureococcus</taxon>
    </lineage>
</organism>
<comment type="caution">
    <text evidence="2">The sequence shown here is derived from an EMBL/GenBank/DDBJ whole genome shotgun (WGS) entry which is preliminary data.</text>
</comment>
<reference evidence="2 3" key="1">
    <citation type="submission" date="2024-03" db="EMBL/GenBank/DDBJ databases">
        <title>Aureococcus anophagefferens CCMP1851 and Kratosvirus quantuckense: Draft genome of a second virus-susceptible host strain in the model system.</title>
        <authorList>
            <person name="Chase E."/>
            <person name="Truchon A.R."/>
            <person name="Schepens W."/>
            <person name="Wilhelm S.W."/>
        </authorList>
    </citation>
    <scope>NUCLEOTIDE SEQUENCE [LARGE SCALE GENOMIC DNA]</scope>
    <source>
        <strain evidence="2 3">CCMP1851</strain>
    </source>
</reference>
<proteinExistence type="predicted"/>
<dbReference type="EMBL" id="JBBJCI010000039">
    <property type="protein sequence ID" value="KAK7250009.1"/>
    <property type="molecule type" value="Genomic_DNA"/>
</dbReference>
<sequence>MMPTRWLCVVALALDARSVLLSIKEPADGACVLSTSAAVAEVFVERGEDGAVVASVFASSRICFEVVERATGRSGVACGAVGSGEAALEYFGAGPHDVTAFAVDAAAPVVEARATHAVAVADDAWRCGGGDAFPLSAAARRRPARARRRWRPASAVAWPRPGDVVRSGTLVAGLAVSYANRTLGRVTGTLCLAAVPLGGEGELRSCADLEDAEHVELRVPEAWTASGPARLGLGFALRGADGALFEAPPLDVVVDAREAPPPLAGDVFGELAGWELSAAALDARPALLPSLDAVLVVCRYDEDLSWLRFQRFPALVYEKRADRAAAAGRHGVPRNTANEASAFLKFIVDYYDALPRAMVFLHGHRYAYHMEDVLGLLADLDVAGFDYCNLNFAVWGTHEDPERRLLYNDTHRPWLEAHLGPLPPLLFDRCCAQFLVTRDRVRARPRAFYEAALAHAYYDVEPLPEGDKEANRQIGLLFEWLWHHIFGEPPVDPDVADIVPDIEETDIVYLSGDRRRPRCAPRPGRPRA</sequence>
<name>A0ABR1GAB6_AURAN</name>
<evidence type="ECO:0000313" key="3">
    <source>
        <dbReference type="Proteomes" id="UP001363151"/>
    </source>
</evidence>
<gene>
    <name evidence="2" type="ORF">SO694_00005682</name>
</gene>
<evidence type="ECO:0000313" key="2">
    <source>
        <dbReference type="EMBL" id="KAK7250009.1"/>
    </source>
</evidence>
<protein>
    <submittedName>
        <fullName evidence="2">Uncharacterized protein</fullName>
    </submittedName>
</protein>
<keyword evidence="1" id="KW-0732">Signal</keyword>
<dbReference type="Pfam" id="PF11913">
    <property type="entry name" value="DUF3431"/>
    <property type="match status" value="1"/>
</dbReference>
<evidence type="ECO:0000256" key="1">
    <source>
        <dbReference type="SAM" id="SignalP"/>
    </source>
</evidence>
<dbReference type="PANTHER" id="PTHR37490:SF2">
    <property type="match status" value="1"/>
</dbReference>
<dbReference type="InterPro" id="IPR021838">
    <property type="entry name" value="DUF3431"/>
</dbReference>
<feature type="signal peptide" evidence="1">
    <location>
        <begin position="1"/>
        <end position="22"/>
    </location>
</feature>
<dbReference type="PANTHER" id="PTHR37490">
    <property type="entry name" value="EXPRESSED PROTEIN"/>
    <property type="match status" value="1"/>
</dbReference>